<dbReference type="PROSITE" id="PS00941">
    <property type="entry name" value="CARBOXYLESTERASE_B_2"/>
    <property type="match status" value="1"/>
</dbReference>
<feature type="region of interest" description="Disordered" evidence="4">
    <location>
        <begin position="498"/>
        <end position="519"/>
    </location>
</feature>
<dbReference type="GO" id="GO:0052689">
    <property type="term" value="F:carboxylic ester hydrolase activity"/>
    <property type="evidence" value="ECO:0007669"/>
    <property type="project" value="TreeGrafter"/>
</dbReference>
<feature type="domain" description="Carboxylesterase type B" evidence="5">
    <location>
        <begin position="18"/>
        <end position="510"/>
    </location>
</feature>
<keyword evidence="2 3" id="KW-0378">Hydrolase</keyword>
<dbReference type="SUPFAM" id="SSF53474">
    <property type="entry name" value="alpha/beta-Hydrolases"/>
    <property type="match status" value="1"/>
</dbReference>
<accession>A0A919CD37</accession>
<dbReference type="EC" id="3.1.1.-" evidence="3"/>
<dbReference type="InterPro" id="IPR019819">
    <property type="entry name" value="Carboxylesterase_B_CS"/>
</dbReference>
<dbReference type="AlphaFoldDB" id="A0A919CD37"/>
<dbReference type="Gene3D" id="3.40.50.1820">
    <property type="entry name" value="alpha/beta hydrolase"/>
    <property type="match status" value="1"/>
</dbReference>
<evidence type="ECO:0000313" key="7">
    <source>
        <dbReference type="Proteomes" id="UP000638353"/>
    </source>
</evidence>
<dbReference type="PROSITE" id="PS00122">
    <property type="entry name" value="CARBOXYLESTERASE_B_1"/>
    <property type="match status" value="1"/>
</dbReference>
<sequence>MSISEAVDAAEAPGAGQLVVETTAGALRGTVRHDSHAWLGVPFAQPPVGELKWRAPQPVSPWEGVREATAYGPAAVQLSRFDPTAPPYDRDSEDCLYLNVFAPAAPAPSPRPVLVWIHGGGFVFGTGADYDGSVLAERGDVVVVTLNYRLSSWGFLHLAGVDPSVADSNVGVRDQVAALQWVRDNIAAFGGDPSRVTIVGESAGGMSVGTLLGVPAARGLFHGAVLLSGSAADQQDAATGTAAAKALLARLGIPETEPGRIRDVPLAELRAATEELAHAGGHDGRQGIPFVPVVDGDLIPYVPLAAVADGAVADVPLLVACCRDEMAIFTFMAEDNPITRSLEERTGPQAWTELLRRYEQFEPEGAAVGGNPRKTLLGDAMFVMPSIRVAEAQVRAGGKAWMHRFDHQPPMEPYNMLGPTHAADIPCLWSREPSFDLCSLSGEPADGFMDMSEADKAASAALQDAVLSLVRDGRPSLPGGPEWPAYDEKTRPQMLITAQPELAHDPTGERREAWEGITG</sequence>
<dbReference type="RefSeq" id="WP_189826336.1">
    <property type="nucleotide sequence ID" value="NZ_BMVC01000015.1"/>
</dbReference>
<name>A0A919CD37_9ACTN</name>
<gene>
    <name evidence="6" type="primary">pnbA</name>
    <name evidence="6" type="ORF">GCM10010334_64390</name>
</gene>
<dbReference type="InterPro" id="IPR029058">
    <property type="entry name" value="AB_hydrolase_fold"/>
</dbReference>
<organism evidence="6 7">
    <name type="scientific">Streptomyces finlayi</name>
    <dbReference type="NCBI Taxonomy" id="67296"/>
    <lineage>
        <taxon>Bacteria</taxon>
        <taxon>Bacillati</taxon>
        <taxon>Actinomycetota</taxon>
        <taxon>Actinomycetes</taxon>
        <taxon>Kitasatosporales</taxon>
        <taxon>Streptomycetaceae</taxon>
        <taxon>Streptomyces</taxon>
    </lineage>
</organism>
<evidence type="ECO:0000313" key="6">
    <source>
        <dbReference type="EMBL" id="GHD09752.1"/>
    </source>
</evidence>
<comment type="caution">
    <text evidence="6">The sequence shown here is derived from an EMBL/GenBank/DDBJ whole genome shotgun (WGS) entry which is preliminary data.</text>
</comment>
<evidence type="ECO:0000256" key="4">
    <source>
        <dbReference type="SAM" id="MobiDB-lite"/>
    </source>
</evidence>
<evidence type="ECO:0000256" key="2">
    <source>
        <dbReference type="ARBA" id="ARBA00022801"/>
    </source>
</evidence>
<reference evidence="6" key="2">
    <citation type="submission" date="2020-09" db="EMBL/GenBank/DDBJ databases">
        <authorList>
            <person name="Sun Q."/>
            <person name="Ohkuma M."/>
        </authorList>
    </citation>
    <scope>NUCLEOTIDE SEQUENCE</scope>
    <source>
        <strain evidence="6">JCM 4637</strain>
    </source>
</reference>
<dbReference type="InterPro" id="IPR050654">
    <property type="entry name" value="AChE-related_enzymes"/>
</dbReference>
<comment type="similarity">
    <text evidence="1 3">Belongs to the type-B carboxylesterase/lipase family.</text>
</comment>
<proteinExistence type="inferred from homology"/>
<dbReference type="PANTHER" id="PTHR43918">
    <property type="entry name" value="ACETYLCHOLINESTERASE"/>
    <property type="match status" value="1"/>
</dbReference>
<reference evidence="6" key="1">
    <citation type="journal article" date="2014" name="Int. J. Syst. Evol. Microbiol.">
        <title>Complete genome sequence of Corynebacterium casei LMG S-19264T (=DSM 44701T), isolated from a smear-ripened cheese.</title>
        <authorList>
            <consortium name="US DOE Joint Genome Institute (JGI-PGF)"/>
            <person name="Walter F."/>
            <person name="Albersmeier A."/>
            <person name="Kalinowski J."/>
            <person name="Ruckert C."/>
        </authorList>
    </citation>
    <scope>NUCLEOTIDE SEQUENCE</scope>
    <source>
        <strain evidence="6">JCM 4637</strain>
    </source>
</reference>
<evidence type="ECO:0000256" key="3">
    <source>
        <dbReference type="RuleBase" id="RU361235"/>
    </source>
</evidence>
<dbReference type="EMBL" id="BMVC01000015">
    <property type="protein sequence ID" value="GHD09752.1"/>
    <property type="molecule type" value="Genomic_DNA"/>
</dbReference>
<dbReference type="Pfam" id="PF00135">
    <property type="entry name" value="COesterase"/>
    <property type="match status" value="1"/>
</dbReference>
<protein>
    <recommendedName>
        <fullName evidence="3">Carboxylic ester hydrolase</fullName>
        <ecNumber evidence="3">3.1.1.-</ecNumber>
    </recommendedName>
</protein>
<dbReference type="InterPro" id="IPR019826">
    <property type="entry name" value="Carboxylesterase_B_AS"/>
</dbReference>
<evidence type="ECO:0000256" key="1">
    <source>
        <dbReference type="ARBA" id="ARBA00005964"/>
    </source>
</evidence>
<feature type="compositionally biased region" description="Basic and acidic residues" evidence="4">
    <location>
        <begin position="502"/>
        <end position="519"/>
    </location>
</feature>
<evidence type="ECO:0000259" key="5">
    <source>
        <dbReference type="Pfam" id="PF00135"/>
    </source>
</evidence>
<dbReference type="InterPro" id="IPR002018">
    <property type="entry name" value="CarbesteraseB"/>
</dbReference>
<dbReference type="PANTHER" id="PTHR43918:SF4">
    <property type="entry name" value="CARBOXYLIC ESTER HYDROLASE"/>
    <property type="match status" value="1"/>
</dbReference>
<dbReference type="Proteomes" id="UP000638353">
    <property type="component" value="Unassembled WGS sequence"/>
</dbReference>